<feature type="domain" description="Piwi" evidence="2">
    <location>
        <begin position="608"/>
        <end position="778"/>
    </location>
</feature>
<dbReference type="Pfam" id="PF02171">
    <property type="entry name" value="Piwi"/>
    <property type="match status" value="1"/>
</dbReference>
<feature type="region of interest" description="Disordered" evidence="1">
    <location>
        <begin position="1"/>
        <end position="91"/>
    </location>
</feature>
<dbReference type="RefSeq" id="XP_053579996.1">
    <property type="nucleotide sequence ID" value="XM_053736430.1"/>
</dbReference>
<dbReference type="KEGG" id="crq:GCK72_025643"/>
<reference evidence="3 4" key="1">
    <citation type="submission" date="2019-12" db="EMBL/GenBank/DDBJ databases">
        <title>Chromosome-level assembly of the Caenorhabditis remanei genome.</title>
        <authorList>
            <person name="Teterina A.A."/>
            <person name="Willis J.H."/>
            <person name="Phillips P.C."/>
        </authorList>
    </citation>
    <scope>NUCLEOTIDE SEQUENCE [LARGE SCALE GENOMIC DNA]</scope>
    <source>
        <strain evidence="3 4">PX506</strain>
        <tissue evidence="3">Whole organism</tissue>
    </source>
</reference>
<dbReference type="PROSITE" id="PS50822">
    <property type="entry name" value="PIWI"/>
    <property type="match status" value="1"/>
</dbReference>
<dbReference type="InterPro" id="IPR012337">
    <property type="entry name" value="RNaseH-like_sf"/>
</dbReference>
<dbReference type="SUPFAM" id="SSF53098">
    <property type="entry name" value="Ribonuclease H-like"/>
    <property type="match status" value="1"/>
</dbReference>
<accession>A0A6A5G2P5</accession>
<dbReference type="InterPro" id="IPR036397">
    <property type="entry name" value="RNaseH_sf"/>
</dbReference>
<comment type="caution">
    <text evidence="3">The sequence shown here is derived from an EMBL/GenBank/DDBJ whole genome shotgun (WGS) entry which is preliminary data.</text>
</comment>
<organism evidence="3 4">
    <name type="scientific">Caenorhabditis remanei</name>
    <name type="common">Caenorhabditis vulgaris</name>
    <dbReference type="NCBI Taxonomy" id="31234"/>
    <lineage>
        <taxon>Eukaryota</taxon>
        <taxon>Metazoa</taxon>
        <taxon>Ecdysozoa</taxon>
        <taxon>Nematoda</taxon>
        <taxon>Chromadorea</taxon>
        <taxon>Rhabditida</taxon>
        <taxon>Rhabditina</taxon>
        <taxon>Rhabditomorpha</taxon>
        <taxon>Rhabditoidea</taxon>
        <taxon>Rhabditidae</taxon>
        <taxon>Peloderinae</taxon>
        <taxon>Caenorhabditis</taxon>
    </lineage>
</organism>
<dbReference type="SMART" id="SM00950">
    <property type="entry name" value="Piwi"/>
    <property type="match status" value="1"/>
</dbReference>
<proteinExistence type="predicted"/>
<gene>
    <name evidence="3" type="ORF">GCK72_025643</name>
</gene>
<dbReference type="Gene3D" id="3.40.50.2300">
    <property type="match status" value="1"/>
</dbReference>
<protein>
    <recommendedName>
        <fullName evidence="2">Piwi domain-containing protein</fullName>
    </recommendedName>
</protein>
<dbReference type="AlphaFoldDB" id="A0A6A5G2P5"/>
<feature type="compositionally biased region" description="Low complexity" evidence="1">
    <location>
        <begin position="38"/>
        <end position="84"/>
    </location>
</feature>
<name>A0A6A5G2P5_CAERE</name>
<sequence>MPSKANKRKAAEERKSANSAAEAVEIPAVNPPEDIAPEPTSSSSSNSESSSSSSPYSSVESTYPSTSDSDLPGTSTSDATSDSLISDDDSSSLLYPPPARLEYLEASNPIDIVTNSYLMKVEPVKFYCYNVSISVKRNGMDSFELSGLTGDVRQRQRDLAEILRIVCRNGGKMKKIVKVYDGAMKLYTTKKLKIFQLDSINATLDQSEVPEMIQSHEQEQLYASGPLSNLPVNWKDLSAARSYLKGLHVQHIYSQQCCTISDVSDVPLMTVDNGKIFKKAIEQANQSGSYFNRFWPAIEVNLLNKSKGRQRSLYFPIETLNVLPDQKLPEENKIPVVIDTSTRFSETRKIGEKALLLSPNSTLHSFGVTINPEPITVEGFAVSPPTIMYNGYETVVDFSRNASWLPPNNHKGTLIAPARMEKVLLLYNSSEITNKRKVERLKTYLIKSSKQIGIIISRIDEEDLASSVTTPVEAIEQKMNSLQNLLVKPIVIYATENDSQAVYKNLKLQERLCEVVTQYISFNKFTTTRSHISSSHLWGDSSNTLIISYDLQFPDFEKNGINEIPCTVGFGYNGTRIPEAVIGDFHYQLANNEQVDSDVLIYRAKFMLNHYFSSRKKLPDHVIILRDEISQDQHDMVRFEEFPAIQKGIMEIFDEKKNEAPSFALLVINKRHSHQLYTTNKQGISNVPPLTAIDRRVVSKEGNEIIFASTTDPKINKNMRVLLITILLNENVFKTNNELTQLMAAMCCANQVFTRVVQLPETIIAAESYAKRGADLFDAYSLKCHQENEPLLEIPDGTGGKHLDLTKLTELLSYESSCFSTTRIV</sequence>
<dbReference type="Gene3D" id="3.30.420.10">
    <property type="entry name" value="Ribonuclease H-like superfamily/Ribonuclease H"/>
    <property type="match status" value="1"/>
</dbReference>
<evidence type="ECO:0000313" key="4">
    <source>
        <dbReference type="Proteomes" id="UP000483820"/>
    </source>
</evidence>
<evidence type="ECO:0000313" key="3">
    <source>
        <dbReference type="EMBL" id="KAF1749176.1"/>
    </source>
</evidence>
<dbReference type="EMBL" id="WUAV01000006">
    <property type="protein sequence ID" value="KAF1749176.1"/>
    <property type="molecule type" value="Genomic_DNA"/>
</dbReference>
<dbReference type="CTD" id="9807717"/>
<dbReference type="PANTHER" id="PTHR22891">
    <property type="entry name" value="EUKARYOTIC TRANSLATION INITIATION FACTOR 2C"/>
    <property type="match status" value="1"/>
</dbReference>
<evidence type="ECO:0000259" key="2">
    <source>
        <dbReference type="PROSITE" id="PS50822"/>
    </source>
</evidence>
<evidence type="ECO:0000256" key="1">
    <source>
        <dbReference type="SAM" id="MobiDB-lite"/>
    </source>
</evidence>
<dbReference type="GeneID" id="9807717"/>
<dbReference type="Proteomes" id="UP000483820">
    <property type="component" value="Chromosome X"/>
</dbReference>
<dbReference type="GO" id="GO:0003676">
    <property type="term" value="F:nucleic acid binding"/>
    <property type="evidence" value="ECO:0007669"/>
    <property type="project" value="InterPro"/>
</dbReference>
<dbReference type="InterPro" id="IPR003165">
    <property type="entry name" value="Piwi"/>
</dbReference>